<gene>
    <name evidence="2" type="ORF">M472_10685</name>
</gene>
<dbReference type="Proteomes" id="UP000016584">
    <property type="component" value="Unassembled WGS sequence"/>
</dbReference>
<sequence length="317" mass="36426">MRKKGRGLVFLFGATLLGVWMSSCQNLSSAALGYVNRDSIETDDQQESVPTPKPLLLDKWDSLQRNQIHFVVDTVRKIDIKTQKKMLKDSLKQEFDKKPKHVFLTFDDGPLVGSAAIDSLAKAKDIKVSVFLVGKHANSGKARKRDLAKYENNPLIACYNHSYTHAHNRYTYFYSNPATAFDDFEKNENDLNLKHKIVRLPGRNIWIYDDVRKIDLQSGSSTADLLFANGYKVYGWDVEWRINSLTGVPVQALETVFGKMKSFLNYKSSMTPNNVVLLMHDDMFQTKKGQELLGQLIDNLKKENYQFEFMEDYPIKY</sequence>
<dbReference type="PANTHER" id="PTHR10587:SF125">
    <property type="entry name" value="POLYSACCHARIDE DEACETYLASE YHEN-RELATED"/>
    <property type="match status" value="1"/>
</dbReference>
<dbReference type="AlphaFoldDB" id="U2J2P9"/>
<evidence type="ECO:0000313" key="3">
    <source>
        <dbReference type="Proteomes" id="UP000016584"/>
    </source>
</evidence>
<dbReference type="PANTHER" id="PTHR10587">
    <property type="entry name" value="GLYCOSYL TRANSFERASE-RELATED"/>
    <property type="match status" value="1"/>
</dbReference>
<feature type="domain" description="NodB homology" evidence="1">
    <location>
        <begin position="97"/>
        <end position="188"/>
    </location>
</feature>
<dbReference type="eggNOG" id="COG0726">
    <property type="taxonomic scope" value="Bacteria"/>
</dbReference>
<dbReference type="InterPro" id="IPR011330">
    <property type="entry name" value="Glyco_hydro/deAcase_b/a-brl"/>
</dbReference>
<dbReference type="Gene3D" id="3.20.20.370">
    <property type="entry name" value="Glycoside hydrolase/deacetylase"/>
    <property type="match status" value="1"/>
</dbReference>
<dbReference type="GO" id="GO:0005975">
    <property type="term" value="P:carbohydrate metabolic process"/>
    <property type="evidence" value="ECO:0007669"/>
    <property type="project" value="InterPro"/>
</dbReference>
<dbReference type="InterPro" id="IPR050248">
    <property type="entry name" value="Polysacc_deacetylase_ArnD"/>
</dbReference>
<dbReference type="Pfam" id="PF01522">
    <property type="entry name" value="Polysacc_deac_1"/>
    <property type="match status" value="1"/>
</dbReference>
<comment type="caution">
    <text evidence="2">The sequence shown here is derived from an EMBL/GenBank/DDBJ whole genome shotgun (WGS) entry which is preliminary data.</text>
</comment>
<dbReference type="PROSITE" id="PS51257">
    <property type="entry name" value="PROKAR_LIPOPROTEIN"/>
    <property type="match status" value="1"/>
</dbReference>
<dbReference type="PATRIC" id="fig|1346330.5.peg.2576"/>
<protein>
    <recommendedName>
        <fullName evidence="1">NodB homology domain-containing protein</fullName>
    </recommendedName>
</protein>
<organism evidence="2 3">
    <name type="scientific">Sphingobacterium paucimobilis HER1398</name>
    <dbReference type="NCBI Taxonomy" id="1346330"/>
    <lineage>
        <taxon>Bacteria</taxon>
        <taxon>Pseudomonadati</taxon>
        <taxon>Bacteroidota</taxon>
        <taxon>Sphingobacteriia</taxon>
        <taxon>Sphingobacteriales</taxon>
        <taxon>Sphingobacteriaceae</taxon>
        <taxon>Sphingobacterium</taxon>
    </lineage>
</organism>
<dbReference type="STRING" id="1346330.M472_10685"/>
<accession>U2J2P9</accession>
<keyword evidence="3" id="KW-1185">Reference proteome</keyword>
<evidence type="ECO:0000259" key="1">
    <source>
        <dbReference type="Pfam" id="PF01522"/>
    </source>
</evidence>
<dbReference type="GO" id="GO:0016810">
    <property type="term" value="F:hydrolase activity, acting on carbon-nitrogen (but not peptide) bonds"/>
    <property type="evidence" value="ECO:0007669"/>
    <property type="project" value="InterPro"/>
</dbReference>
<dbReference type="SUPFAM" id="SSF88713">
    <property type="entry name" value="Glycoside hydrolase/deacetylase"/>
    <property type="match status" value="1"/>
</dbReference>
<reference evidence="2 3" key="1">
    <citation type="journal article" date="2013" name="Genome Announc.">
        <title>The Draft Genome Sequence of Sphingomonas paucimobilis Strain HER1398 (Proteobacteria), Host to the Giant PAU Phage, Indicates That It Is a Member of the Genus Sphingobacterium (Bacteroidetes).</title>
        <authorList>
            <person name="White R.A.III."/>
            <person name="Suttle C.A."/>
        </authorList>
    </citation>
    <scope>NUCLEOTIDE SEQUENCE [LARGE SCALE GENOMIC DNA]</scope>
    <source>
        <strain evidence="2 3">HER1398</strain>
    </source>
</reference>
<evidence type="ECO:0000313" key="2">
    <source>
        <dbReference type="EMBL" id="ERJ59239.1"/>
    </source>
</evidence>
<dbReference type="EMBL" id="ATDL01000015">
    <property type="protein sequence ID" value="ERJ59239.1"/>
    <property type="molecule type" value="Genomic_DNA"/>
</dbReference>
<dbReference type="InterPro" id="IPR002509">
    <property type="entry name" value="NODB_dom"/>
</dbReference>
<dbReference type="RefSeq" id="WP_021070733.1">
    <property type="nucleotide sequence ID" value="NZ_ATDL01000015.1"/>
</dbReference>
<name>U2J2P9_9SPHI</name>
<proteinExistence type="predicted"/>